<reference evidence="2 4" key="2">
    <citation type="submission" date="2019-03" db="EMBL/GenBank/DDBJ databases">
        <title>Genomic Encyclopedia of Type Strains, Phase IV (KMG-IV): sequencing the most valuable type-strain genomes for metagenomic binning, comparative biology and taxonomic classification.</title>
        <authorList>
            <person name="Goeker M."/>
        </authorList>
    </citation>
    <scope>NUCLEOTIDE SEQUENCE [LARGE SCALE GENOMIC DNA]</scope>
    <source>
        <strain evidence="2 4">DSM 20580</strain>
    </source>
</reference>
<organism evidence="1 3">
    <name type="scientific">Kurthia zopfii</name>
    <dbReference type="NCBI Taxonomy" id="1650"/>
    <lineage>
        <taxon>Bacteria</taxon>
        <taxon>Bacillati</taxon>
        <taxon>Bacillota</taxon>
        <taxon>Bacilli</taxon>
        <taxon>Bacillales</taxon>
        <taxon>Caryophanaceae</taxon>
        <taxon>Kurthia</taxon>
    </lineage>
</organism>
<dbReference type="Proteomes" id="UP000294641">
    <property type="component" value="Unassembled WGS sequence"/>
</dbReference>
<dbReference type="RefSeq" id="WP_109349428.1">
    <property type="nucleotide sequence ID" value="NZ_BJUE01000053.1"/>
</dbReference>
<evidence type="ECO:0000313" key="2">
    <source>
        <dbReference type="EMBL" id="TDR39017.1"/>
    </source>
</evidence>
<reference evidence="1 3" key="1">
    <citation type="submission" date="2018-06" db="EMBL/GenBank/DDBJ databases">
        <authorList>
            <consortium name="Pathogen Informatics"/>
            <person name="Doyle S."/>
        </authorList>
    </citation>
    <scope>NUCLEOTIDE SEQUENCE [LARGE SCALE GENOMIC DNA]</scope>
    <source>
        <strain evidence="1 3">NCTC10597</strain>
    </source>
</reference>
<dbReference type="AlphaFoldDB" id="A0A8B4QA02"/>
<dbReference type="Proteomes" id="UP000254330">
    <property type="component" value="Unassembled WGS sequence"/>
</dbReference>
<dbReference type="EMBL" id="UGNP01000001">
    <property type="protein sequence ID" value="STX09553.1"/>
    <property type="molecule type" value="Genomic_DNA"/>
</dbReference>
<evidence type="ECO:0000313" key="1">
    <source>
        <dbReference type="EMBL" id="STX09553.1"/>
    </source>
</evidence>
<evidence type="ECO:0000313" key="3">
    <source>
        <dbReference type="Proteomes" id="UP000254330"/>
    </source>
</evidence>
<dbReference type="OrthoDB" id="2453499at2"/>
<dbReference type="EMBL" id="SNZG01000013">
    <property type="protein sequence ID" value="TDR39017.1"/>
    <property type="molecule type" value="Genomic_DNA"/>
</dbReference>
<comment type="caution">
    <text evidence="1">The sequence shown here is derived from an EMBL/GenBank/DDBJ whole genome shotgun (WGS) entry which is preliminary data.</text>
</comment>
<proteinExistence type="predicted"/>
<sequence>MNKRFKITKLDEQQNPTLTLEQCKEYFGTMPDFTYEDAFISKNKEGVTMTIKGDFFMWQIQDVSFPFRFFDGEIYVAVSHPIIMEKVQEIAGDLQAEFIEG</sequence>
<name>A0A8B4QA02_9BACL</name>
<protein>
    <recommendedName>
        <fullName evidence="5">Excinuclease</fullName>
    </recommendedName>
</protein>
<evidence type="ECO:0000313" key="4">
    <source>
        <dbReference type="Proteomes" id="UP000294641"/>
    </source>
</evidence>
<keyword evidence="4" id="KW-1185">Reference proteome</keyword>
<gene>
    <name evidence="2" type="ORF">DFR61_11311</name>
    <name evidence="1" type="ORF">NCTC10597_01239</name>
</gene>
<accession>A0A8B4QA02</accession>
<evidence type="ECO:0008006" key="5">
    <source>
        <dbReference type="Google" id="ProtNLM"/>
    </source>
</evidence>